<dbReference type="Proteomes" id="UP000654257">
    <property type="component" value="Unassembled WGS sequence"/>
</dbReference>
<comment type="caution">
    <text evidence="2">The sequence shown here is derived from an EMBL/GenBank/DDBJ whole genome shotgun (WGS) entry which is preliminary data.</text>
</comment>
<feature type="region of interest" description="Disordered" evidence="1">
    <location>
        <begin position="28"/>
        <end position="63"/>
    </location>
</feature>
<gene>
    <name evidence="2" type="ORF">GCM10007304_05340</name>
</gene>
<feature type="compositionally biased region" description="Basic and acidic residues" evidence="1">
    <location>
        <begin position="28"/>
        <end position="47"/>
    </location>
</feature>
<protein>
    <submittedName>
        <fullName evidence="2">Uncharacterized protein</fullName>
    </submittedName>
</protein>
<dbReference type="AlphaFoldDB" id="A0A917FMS7"/>
<dbReference type="RefSeq" id="WP_188543138.1">
    <property type="nucleotide sequence ID" value="NZ_BMCU01000001.1"/>
</dbReference>
<organism evidence="2 3">
    <name type="scientific">Rhodococcoides trifolii</name>
    <dbReference type="NCBI Taxonomy" id="908250"/>
    <lineage>
        <taxon>Bacteria</taxon>
        <taxon>Bacillati</taxon>
        <taxon>Actinomycetota</taxon>
        <taxon>Actinomycetes</taxon>
        <taxon>Mycobacteriales</taxon>
        <taxon>Nocardiaceae</taxon>
        <taxon>Rhodococcoides</taxon>
    </lineage>
</organism>
<proteinExistence type="predicted"/>
<name>A0A917FMS7_9NOCA</name>
<reference evidence="2" key="1">
    <citation type="journal article" date="2014" name="Int. J. Syst. Evol. Microbiol.">
        <title>Complete genome sequence of Corynebacterium casei LMG S-19264T (=DSM 44701T), isolated from a smear-ripened cheese.</title>
        <authorList>
            <consortium name="US DOE Joint Genome Institute (JGI-PGF)"/>
            <person name="Walter F."/>
            <person name="Albersmeier A."/>
            <person name="Kalinowski J."/>
            <person name="Ruckert C."/>
        </authorList>
    </citation>
    <scope>NUCLEOTIDE SEQUENCE</scope>
    <source>
        <strain evidence="2">CCM 7905</strain>
    </source>
</reference>
<evidence type="ECO:0000313" key="3">
    <source>
        <dbReference type="Proteomes" id="UP000654257"/>
    </source>
</evidence>
<evidence type="ECO:0000256" key="1">
    <source>
        <dbReference type="SAM" id="MobiDB-lite"/>
    </source>
</evidence>
<keyword evidence="3" id="KW-1185">Reference proteome</keyword>
<accession>A0A917FMS7</accession>
<evidence type="ECO:0000313" key="2">
    <source>
        <dbReference type="EMBL" id="GGF94450.1"/>
    </source>
</evidence>
<feature type="region of interest" description="Disordered" evidence="1">
    <location>
        <begin position="1"/>
        <end position="20"/>
    </location>
</feature>
<sequence length="63" mass="6776">MPESENTVTNANDEVSSSDLERILQGARKMESDAKKKGRDDLAEKARGIVGHLDTGESSSKDA</sequence>
<dbReference type="EMBL" id="BMCU01000001">
    <property type="protein sequence ID" value="GGF94450.1"/>
    <property type="molecule type" value="Genomic_DNA"/>
</dbReference>
<reference evidence="2" key="2">
    <citation type="submission" date="2020-09" db="EMBL/GenBank/DDBJ databases">
        <authorList>
            <person name="Sun Q."/>
            <person name="Sedlacek I."/>
        </authorList>
    </citation>
    <scope>NUCLEOTIDE SEQUENCE</scope>
    <source>
        <strain evidence="2">CCM 7905</strain>
    </source>
</reference>
<feature type="compositionally biased region" description="Polar residues" evidence="1">
    <location>
        <begin position="1"/>
        <end position="18"/>
    </location>
</feature>